<accession>A0A1E2VA78</accession>
<feature type="compositionally biased region" description="Low complexity" evidence="10">
    <location>
        <begin position="87"/>
        <end position="98"/>
    </location>
</feature>
<dbReference type="EMBL" id="MDTQ01000001">
    <property type="protein sequence ID" value="ODC03929.1"/>
    <property type="molecule type" value="Genomic_DNA"/>
</dbReference>
<dbReference type="PROSITE" id="PS51687">
    <property type="entry name" value="SAM_MT_RNA_M5U"/>
    <property type="match status" value="1"/>
</dbReference>
<evidence type="ECO:0000256" key="8">
    <source>
        <dbReference type="PROSITE-ProRule" id="PRU01024"/>
    </source>
</evidence>
<dbReference type="HAMAP" id="MF_01011">
    <property type="entry name" value="RNA_methyltr_TrmA"/>
    <property type="match status" value="1"/>
</dbReference>
<feature type="binding site" evidence="7">
    <location>
        <position position="261"/>
    </location>
    <ligand>
        <name>S-adenosyl-L-methionine</name>
        <dbReference type="ChEBI" id="CHEBI:59789"/>
    </ligand>
</feature>
<dbReference type="AlphaFoldDB" id="A0A1E2VA78"/>
<dbReference type="Gene3D" id="3.40.50.150">
    <property type="entry name" value="Vaccinia Virus protein VP39"/>
    <property type="match status" value="1"/>
</dbReference>
<dbReference type="STRING" id="197479.BFW38_10650"/>
<gene>
    <name evidence="7" type="primary">trmA</name>
    <name evidence="11" type="ORF">BFW38_10650</name>
</gene>
<proteinExistence type="inferred from homology"/>
<comment type="similarity">
    <text evidence="7">Belongs to the class I-like SAM-binding methyltransferase superfamily. RNA M5U methyltransferase family. TrmA subfamily.</text>
</comment>
<keyword evidence="1 7" id="KW-0489">Methyltransferase</keyword>
<evidence type="ECO:0000256" key="7">
    <source>
        <dbReference type="HAMAP-Rule" id="MF_01011"/>
    </source>
</evidence>
<dbReference type="EC" id="2.1.1.35" evidence="7"/>
<comment type="caution">
    <text evidence="11">The sequence shown here is derived from an EMBL/GenBank/DDBJ whole genome shotgun (WGS) entry which is preliminary data.</text>
</comment>
<feature type="binding site" evidence="7 8">
    <location>
        <position position="277"/>
    </location>
    <ligand>
        <name>S-adenosyl-L-methionine</name>
        <dbReference type="ChEBI" id="CHEBI:59789"/>
    </ligand>
</feature>
<feature type="binding site" evidence="7 8">
    <location>
        <position position="336"/>
    </location>
    <ligand>
        <name>S-adenosyl-L-methionine</name>
        <dbReference type="ChEBI" id="CHEBI:59789"/>
    </ligand>
</feature>
<feature type="binding site" evidence="7 8">
    <location>
        <position position="256"/>
    </location>
    <ligand>
        <name>S-adenosyl-L-methionine</name>
        <dbReference type="ChEBI" id="CHEBI:59789"/>
    </ligand>
</feature>
<evidence type="ECO:0000256" key="6">
    <source>
        <dbReference type="ARBA" id="ARBA00052788"/>
    </source>
</evidence>
<dbReference type="GO" id="GO:0000049">
    <property type="term" value="F:tRNA binding"/>
    <property type="evidence" value="ECO:0007669"/>
    <property type="project" value="TreeGrafter"/>
</dbReference>
<protein>
    <recommendedName>
        <fullName evidence="7">tRNA/tmRNA (uracil-C(5))-methyltransferase</fullName>
        <ecNumber evidence="7">2.1.1.35</ecNumber>
    </recommendedName>
    <alternativeName>
        <fullName evidence="7">tRNA (uracil(54)-C(5))-methyltransferase</fullName>
    </alternativeName>
    <alternativeName>
        <fullName evidence="7">tRNA(m5U54)-methyltransferase</fullName>
        <shortName evidence="7">RUMT</shortName>
    </alternativeName>
    <alternativeName>
        <fullName evidence="7">tmRNA (uracil(341)-C(5))-methyltransferase</fullName>
    </alternativeName>
</protein>
<reference evidence="11 12" key="1">
    <citation type="submission" date="2016-08" db="EMBL/GenBank/DDBJ databases">
        <authorList>
            <person name="Seilhamer J.J."/>
        </authorList>
    </citation>
    <scope>NUCLEOTIDE SEQUENCE [LARGE SCALE GENOMIC DNA]</scope>
    <source>
        <strain evidence="11 12">PH27A</strain>
    </source>
</reference>
<dbReference type="PANTHER" id="PTHR47790:SF2">
    <property type="entry name" value="TRNA_TMRNA (URACIL-C(5))-METHYLTRANSFERASE"/>
    <property type="match status" value="1"/>
</dbReference>
<evidence type="ECO:0000256" key="3">
    <source>
        <dbReference type="ARBA" id="ARBA00022691"/>
    </source>
</evidence>
<evidence type="ECO:0000256" key="10">
    <source>
        <dbReference type="SAM" id="MobiDB-lite"/>
    </source>
</evidence>
<dbReference type="Pfam" id="PF05958">
    <property type="entry name" value="tRNA_U5-meth_tr"/>
    <property type="match status" value="2"/>
</dbReference>
<dbReference type="GO" id="GO:0005829">
    <property type="term" value="C:cytosol"/>
    <property type="evidence" value="ECO:0007669"/>
    <property type="project" value="TreeGrafter"/>
</dbReference>
<evidence type="ECO:0000313" key="12">
    <source>
        <dbReference type="Proteomes" id="UP000094291"/>
    </source>
</evidence>
<organism evidence="11 12">
    <name type="scientific">Terasakiispira papahanaumokuakeensis</name>
    <dbReference type="NCBI Taxonomy" id="197479"/>
    <lineage>
        <taxon>Bacteria</taxon>
        <taxon>Pseudomonadati</taxon>
        <taxon>Pseudomonadota</taxon>
        <taxon>Gammaproteobacteria</taxon>
        <taxon>Oceanospirillales</taxon>
        <taxon>Terasakiispira</taxon>
    </lineage>
</organism>
<dbReference type="PROSITE" id="PS01230">
    <property type="entry name" value="TRMA_1"/>
    <property type="match status" value="1"/>
</dbReference>
<feature type="active site" description="Proton acceptor" evidence="7">
    <location>
        <position position="395"/>
    </location>
</feature>
<dbReference type="GO" id="GO:0030697">
    <property type="term" value="F:tRNA (uracil(54)-C5)-methyltransferase activity, S-adenosyl methionine-dependent"/>
    <property type="evidence" value="ECO:0007669"/>
    <property type="project" value="UniProtKB-UniRule"/>
</dbReference>
<dbReference type="Proteomes" id="UP000094291">
    <property type="component" value="Unassembled WGS sequence"/>
</dbReference>
<dbReference type="Gene3D" id="2.40.50.1070">
    <property type="match status" value="1"/>
</dbReference>
<dbReference type="InterPro" id="IPR011869">
    <property type="entry name" value="TrmA_MeTrfase"/>
</dbReference>
<dbReference type="GO" id="GO:0019843">
    <property type="term" value="F:rRNA binding"/>
    <property type="evidence" value="ECO:0007669"/>
    <property type="project" value="TreeGrafter"/>
</dbReference>
<dbReference type="SUPFAM" id="SSF53335">
    <property type="entry name" value="S-adenosyl-L-methionine-dependent methyltransferases"/>
    <property type="match status" value="1"/>
</dbReference>
<feature type="binding site" evidence="7 8">
    <location>
        <position position="228"/>
    </location>
    <ligand>
        <name>S-adenosyl-L-methionine</name>
        <dbReference type="ChEBI" id="CHEBI:59789"/>
    </ligand>
</feature>
<evidence type="ECO:0000256" key="2">
    <source>
        <dbReference type="ARBA" id="ARBA00022679"/>
    </source>
</evidence>
<comment type="catalytic activity">
    <reaction evidence="5 7">
        <text>uridine(341) in tmRNA + S-adenosyl-L-methionine = 5-methyluridine(341) in tmRNA + S-adenosyl-L-homocysteine + H(+)</text>
        <dbReference type="Rhea" id="RHEA:43612"/>
        <dbReference type="Rhea" id="RHEA-COMP:10630"/>
        <dbReference type="Rhea" id="RHEA-COMP:10631"/>
        <dbReference type="ChEBI" id="CHEBI:15378"/>
        <dbReference type="ChEBI" id="CHEBI:57856"/>
        <dbReference type="ChEBI" id="CHEBI:59789"/>
        <dbReference type="ChEBI" id="CHEBI:65315"/>
        <dbReference type="ChEBI" id="CHEBI:74447"/>
    </reaction>
</comment>
<keyword evidence="3 7" id="KW-0949">S-adenosyl-L-methionine</keyword>
<keyword evidence="2 7" id="KW-0808">Transferase</keyword>
<evidence type="ECO:0000256" key="5">
    <source>
        <dbReference type="ARBA" id="ARBA00051255"/>
    </source>
</evidence>
<feature type="compositionally biased region" description="Basic residues" evidence="10">
    <location>
        <begin position="99"/>
        <end position="112"/>
    </location>
</feature>
<feature type="region of interest" description="Disordered" evidence="10">
    <location>
        <begin position="87"/>
        <end position="112"/>
    </location>
</feature>
<dbReference type="InterPro" id="IPR029063">
    <property type="entry name" value="SAM-dependent_MTases_sf"/>
</dbReference>
<dbReference type="GO" id="GO:0030488">
    <property type="term" value="P:tRNA methylation"/>
    <property type="evidence" value="ECO:0007669"/>
    <property type="project" value="UniProtKB-UniRule"/>
</dbReference>
<dbReference type="CDD" id="cd02440">
    <property type="entry name" value="AdoMet_MTases"/>
    <property type="match status" value="1"/>
</dbReference>
<evidence type="ECO:0000256" key="4">
    <source>
        <dbReference type="ARBA" id="ARBA00022694"/>
    </source>
</evidence>
<comment type="function">
    <text evidence="7">Dual-specificity methyltransferase that catalyzes the formation of 5-methyluridine at position 54 (m5U54) in all tRNAs, and that of position 341 (m5U341) in tmRNA (transfer-mRNA).</text>
</comment>
<dbReference type="FunFam" id="2.40.50.1070:FF:000001">
    <property type="entry name" value="tRNA/tmRNA (uracil-C(5))-methyltransferase"/>
    <property type="match status" value="1"/>
</dbReference>
<evidence type="ECO:0000313" key="11">
    <source>
        <dbReference type="EMBL" id="ODC03929.1"/>
    </source>
</evidence>
<dbReference type="NCBIfam" id="TIGR02143">
    <property type="entry name" value="trmA_only"/>
    <property type="match status" value="1"/>
</dbReference>
<evidence type="ECO:0000256" key="1">
    <source>
        <dbReference type="ARBA" id="ARBA00022603"/>
    </source>
</evidence>
<dbReference type="RefSeq" id="WP_068998581.1">
    <property type="nucleotide sequence ID" value="NZ_MDTQ01000001.1"/>
</dbReference>
<dbReference type="PANTHER" id="PTHR47790">
    <property type="entry name" value="TRNA/TMRNA (URACIL-C(5))-METHYLTRANSFERASE"/>
    <property type="match status" value="1"/>
</dbReference>
<keyword evidence="12" id="KW-1185">Reference proteome</keyword>
<comment type="catalytic activity">
    <reaction evidence="6 7">
        <text>uridine(54) in tRNA + S-adenosyl-L-methionine = 5-methyluridine(54) in tRNA + S-adenosyl-L-homocysteine + H(+)</text>
        <dbReference type="Rhea" id="RHEA:42712"/>
        <dbReference type="Rhea" id="RHEA-COMP:10167"/>
        <dbReference type="Rhea" id="RHEA-COMP:10193"/>
        <dbReference type="ChEBI" id="CHEBI:15378"/>
        <dbReference type="ChEBI" id="CHEBI:57856"/>
        <dbReference type="ChEBI" id="CHEBI:59789"/>
        <dbReference type="ChEBI" id="CHEBI:65315"/>
        <dbReference type="ChEBI" id="CHEBI:74447"/>
        <dbReference type="EC" id="2.1.1.35"/>
    </reaction>
</comment>
<keyword evidence="4 7" id="KW-0819">tRNA processing</keyword>
<dbReference type="InterPro" id="IPR010280">
    <property type="entry name" value="U5_MeTrfase_fam"/>
</dbReference>
<dbReference type="InterPro" id="IPR030390">
    <property type="entry name" value="MeTrfase_TrmA_AS"/>
</dbReference>
<dbReference type="FunFam" id="3.40.50.150:FF:000012">
    <property type="entry name" value="tRNA/tmRNA (uracil-C(5))-methyltransferase"/>
    <property type="match status" value="1"/>
</dbReference>
<sequence length="404" mass="45547">MSRLPVVEAERYSELLHAKAEALASCFTPFDPPEMEIFPSPPMHYRMRAEFRVWHEGDDLYYVMFDTDDEALAAQQAAQVEAEASAASAEGSQVQSAQGKKKKKRNKTRKPVKTVRMDDYPVASERINALMPALLDAIRDVPPLRHKLFQVEFLTTLTGEALISLIYHRPLDEQWETLARQLQVDLGVSIIGRSRKQRLVLDREFVFERLTVDGQTLTYKQVENSFTQPNARICESMLSWAREVTQGIGGDLVELYCGAGNFTVALAPNFRRVLGTEISRTSVAAGRFNVEINRAHNAQVERLSAEEFSQALANPQSPYGQRLGLADYTFSTVLVDPPRAGLDPDTLKQVAEYDHIVYISCNPQTLVENLATLTQTHRLERLAFFDQFPYTDHAEAGVLLVRRA</sequence>
<name>A0A1E2VA78_9GAMM</name>
<evidence type="ECO:0000256" key="9">
    <source>
        <dbReference type="PROSITE-ProRule" id="PRU10015"/>
    </source>
</evidence>
<feature type="active site" description="Nucleophile" evidence="7 8">
    <location>
        <position position="361"/>
    </location>
</feature>
<feature type="active site" evidence="9">
    <location>
        <position position="361"/>
    </location>
</feature>